<dbReference type="InterPro" id="IPR036291">
    <property type="entry name" value="NAD(P)-bd_dom_sf"/>
</dbReference>
<dbReference type="Gene3D" id="3.40.50.720">
    <property type="entry name" value="NAD(P)-binding Rossmann-like Domain"/>
    <property type="match status" value="1"/>
</dbReference>
<dbReference type="GO" id="GO:0048038">
    <property type="term" value="F:quinone binding"/>
    <property type="evidence" value="ECO:0007669"/>
    <property type="project" value="TreeGrafter"/>
</dbReference>
<dbReference type="GO" id="GO:0016616">
    <property type="term" value="F:oxidoreductase activity, acting on the CH-OH group of donors, NAD or NADP as acceptor"/>
    <property type="evidence" value="ECO:0007669"/>
    <property type="project" value="TreeGrafter"/>
</dbReference>
<dbReference type="GO" id="GO:0006633">
    <property type="term" value="P:fatty acid biosynthetic process"/>
    <property type="evidence" value="ECO:0007669"/>
    <property type="project" value="TreeGrafter"/>
</dbReference>
<evidence type="ECO:0000313" key="4">
    <source>
        <dbReference type="EMBL" id="MXY95009.1"/>
    </source>
</evidence>
<evidence type="ECO:0000256" key="3">
    <source>
        <dbReference type="RuleBase" id="RU000363"/>
    </source>
</evidence>
<proteinExistence type="inferred from homology"/>
<accession>A0A6B0YYE3</accession>
<dbReference type="SUPFAM" id="SSF51735">
    <property type="entry name" value="NAD(P)-binding Rossmann-fold domains"/>
    <property type="match status" value="1"/>
</dbReference>
<evidence type="ECO:0000256" key="2">
    <source>
        <dbReference type="ARBA" id="ARBA00023002"/>
    </source>
</evidence>
<dbReference type="CDD" id="cd05233">
    <property type="entry name" value="SDR_c"/>
    <property type="match status" value="1"/>
</dbReference>
<dbReference type="EMBL" id="VXRG01000131">
    <property type="protein sequence ID" value="MXY95009.1"/>
    <property type="molecule type" value="Genomic_DNA"/>
</dbReference>
<dbReference type="PRINTS" id="PR00081">
    <property type="entry name" value="GDHRDH"/>
</dbReference>
<sequence length="266" mass="27805">MPTYELASQVAIVSGAGQGMGRAIALRLAREGAAVAVADIDSESAMRVAAEIEAEGGGALALQVDVTSRADTERMVAECAAGFGRVDIMVNNAGVLAVTPVLELDDRAWDWQMNVNAKGVLYCSQAAARQMIAQGEGGRIITIASTAGKIPSGKDVPIAGYVASKHAAVGLTKQMALELGRYDILVNCVFPGIVESEMLQVVHGEIAKLEGVSEEEIRARALATVPLGYFQSPQKVANMVAFLCSSDADYSVGSVFDVTGGAFPYY</sequence>
<organism evidence="4">
    <name type="scientific">Caldilineaceae bacterium SB0664_bin_27</name>
    <dbReference type="NCBI Taxonomy" id="2605260"/>
    <lineage>
        <taxon>Bacteria</taxon>
        <taxon>Bacillati</taxon>
        <taxon>Chloroflexota</taxon>
        <taxon>Caldilineae</taxon>
        <taxon>Caldilineales</taxon>
        <taxon>Caldilineaceae</taxon>
    </lineage>
</organism>
<comment type="similarity">
    <text evidence="1 3">Belongs to the short-chain dehydrogenases/reductases (SDR) family.</text>
</comment>
<dbReference type="AlphaFoldDB" id="A0A6B0YYE3"/>
<dbReference type="FunFam" id="3.40.50.720:FF:000084">
    <property type="entry name" value="Short-chain dehydrogenase reductase"/>
    <property type="match status" value="1"/>
</dbReference>
<protein>
    <submittedName>
        <fullName evidence="4">SDR family oxidoreductase</fullName>
    </submittedName>
</protein>
<dbReference type="PRINTS" id="PR00080">
    <property type="entry name" value="SDRFAMILY"/>
</dbReference>
<name>A0A6B0YYE3_9CHLR</name>
<reference evidence="4" key="1">
    <citation type="submission" date="2019-09" db="EMBL/GenBank/DDBJ databases">
        <title>Characterisation of the sponge microbiome using genome-centric metagenomics.</title>
        <authorList>
            <person name="Engelberts J.P."/>
            <person name="Robbins S.J."/>
            <person name="De Goeij J.M."/>
            <person name="Aranda M."/>
            <person name="Bell S.C."/>
            <person name="Webster N.S."/>
        </authorList>
    </citation>
    <scope>NUCLEOTIDE SEQUENCE</scope>
    <source>
        <strain evidence="4">SB0664_bin_27</strain>
    </source>
</reference>
<evidence type="ECO:0000256" key="1">
    <source>
        <dbReference type="ARBA" id="ARBA00006484"/>
    </source>
</evidence>
<gene>
    <name evidence="4" type="ORF">F4Y42_16335</name>
</gene>
<dbReference type="PANTHER" id="PTHR42760">
    <property type="entry name" value="SHORT-CHAIN DEHYDROGENASES/REDUCTASES FAMILY MEMBER"/>
    <property type="match status" value="1"/>
</dbReference>
<dbReference type="PANTHER" id="PTHR42760:SF133">
    <property type="entry name" value="3-OXOACYL-[ACYL-CARRIER-PROTEIN] REDUCTASE"/>
    <property type="match status" value="1"/>
</dbReference>
<dbReference type="Pfam" id="PF00106">
    <property type="entry name" value="adh_short"/>
    <property type="match status" value="1"/>
</dbReference>
<comment type="caution">
    <text evidence="4">The sequence shown here is derived from an EMBL/GenBank/DDBJ whole genome shotgun (WGS) entry which is preliminary data.</text>
</comment>
<keyword evidence="2" id="KW-0560">Oxidoreductase</keyword>
<dbReference type="InterPro" id="IPR002347">
    <property type="entry name" value="SDR_fam"/>
</dbReference>